<proteinExistence type="predicted"/>
<evidence type="ECO:0000313" key="1">
    <source>
        <dbReference type="EMBL" id="CAG6788142.1"/>
    </source>
</evidence>
<protein>
    <submittedName>
        <fullName evidence="1">Uncharacterized protein</fullName>
    </submittedName>
</protein>
<dbReference type="EMBL" id="HBUF01658077">
    <property type="protein sequence ID" value="CAG6788144.1"/>
    <property type="molecule type" value="Transcribed_RNA"/>
</dbReference>
<name>A0A8D9FFH1_9HEMI</name>
<accession>A0A8D9FFH1</accession>
<organism evidence="1">
    <name type="scientific">Cacopsylla melanoneura</name>
    <dbReference type="NCBI Taxonomy" id="428564"/>
    <lineage>
        <taxon>Eukaryota</taxon>
        <taxon>Metazoa</taxon>
        <taxon>Ecdysozoa</taxon>
        <taxon>Arthropoda</taxon>
        <taxon>Hexapoda</taxon>
        <taxon>Insecta</taxon>
        <taxon>Pterygota</taxon>
        <taxon>Neoptera</taxon>
        <taxon>Paraneoptera</taxon>
        <taxon>Hemiptera</taxon>
        <taxon>Sternorrhyncha</taxon>
        <taxon>Psylloidea</taxon>
        <taxon>Psyllidae</taxon>
        <taxon>Psyllinae</taxon>
        <taxon>Cacopsylla</taxon>
    </lineage>
</organism>
<sequence>MLPFACFGFTRSSLASRKKVKERIMVYCIRHKRYIMVTVQQTHLLLVCQSYRIGLQINTRLYFKHISQGYIHIIMNVPKIYYDILWMSKDAYRIYYEYPKDIGTMTY</sequence>
<dbReference type="EMBL" id="HBUF01658076">
    <property type="protein sequence ID" value="CAG6788142.1"/>
    <property type="molecule type" value="Transcribed_RNA"/>
</dbReference>
<dbReference type="AlphaFoldDB" id="A0A8D9FFH1"/>
<reference evidence="1" key="1">
    <citation type="submission" date="2021-05" db="EMBL/GenBank/DDBJ databases">
        <authorList>
            <person name="Alioto T."/>
            <person name="Alioto T."/>
            <person name="Gomez Garrido J."/>
        </authorList>
    </citation>
    <scope>NUCLEOTIDE SEQUENCE</scope>
</reference>